<dbReference type="RefSeq" id="WP_132141796.1">
    <property type="nucleotide sequence ID" value="NZ_SMCS01000001.1"/>
</dbReference>
<evidence type="ECO:0000313" key="2">
    <source>
        <dbReference type="Proteomes" id="UP000295645"/>
    </source>
</evidence>
<gene>
    <name evidence="1" type="ORF">EC912_101789</name>
</gene>
<name>A0A4R3YYY9_9GAMM</name>
<dbReference type="AlphaFoldDB" id="A0A4R3YYY9"/>
<sequence>MAALGGAAVGTAGGIAGALVGIGIPEFEAKRYDAKVREGDVLISVHNEDGKQRELAKEIFERHNADGIATGSEARAVGPIPAGVREKAAHRGLFSRRQGGPLFAAFLEHSRPQ</sequence>
<reference evidence="1 2" key="1">
    <citation type="submission" date="2019-03" db="EMBL/GenBank/DDBJ databases">
        <title>Above-ground endophytic microbial communities from plants in different locations in the United States.</title>
        <authorList>
            <person name="Frank C."/>
        </authorList>
    </citation>
    <scope>NUCLEOTIDE SEQUENCE [LARGE SCALE GENOMIC DNA]</scope>
    <source>
        <strain evidence="1 2">LP_13_YM</strain>
    </source>
</reference>
<evidence type="ECO:0000313" key="1">
    <source>
        <dbReference type="EMBL" id="TCV97772.1"/>
    </source>
</evidence>
<dbReference type="OrthoDB" id="283502at2"/>
<accession>A0A4R3YYY9</accession>
<dbReference type="EMBL" id="SMCS01000001">
    <property type="protein sequence ID" value="TCV97772.1"/>
    <property type="molecule type" value="Genomic_DNA"/>
</dbReference>
<dbReference type="Proteomes" id="UP000295645">
    <property type="component" value="Unassembled WGS sequence"/>
</dbReference>
<organism evidence="1 2">
    <name type="scientific">Luteibacter rhizovicinus</name>
    <dbReference type="NCBI Taxonomy" id="242606"/>
    <lineage>
        <taxon>Bacteria</taxon>
        <taxon>Pseudomonadati</taxon>
        <taxon>Pseudomonadota</taxon>
        <taxon>Gammaproteobacteria</taxon>
        <taxon>Lysobacterales</taxon>
        <taxon>Rhodanobacteraceae</taxon>
        <taxon>Luteibacter</taxon>
    </lineage>
</organism>
<comment type="caution">
    <text evidence="1">The sequence shown here is derived from an EMBL/GenBank/DDBJ whole genome shotgun (WGS) entry which is preliminary data.</text>
</comment>
<keyword evidence="2" id="KW-1185">Reference proteome</keyword>
<proteinExistence type="predicted"/>
<protein>
    <submittedName>
        <fullName evidence="1">Uncharacterized protein</fullName>
    </submittedName>
</protein>